<evidence type="ECO:0000313" key="1">
    <source>
        <dbReference type="EMBL" id="KRX59471.1"/>
    </source>
</evidence>
<dbReference type="AlphaFoldDB" id="A0A0V0V7J1"/>
<protein>
    <submittedName>
        <fullName evidence="1">Uncharacterized protein</fullName>
    </submittedName>
</protein>
<reference evidence="1 2" key="1">
    <citation type="submission" date="2015-01" db="EMBL/GenBank/DDBJ databases">
        <title>Evolution of Trichinella species and genotypes.</title>
        <authorList>
            <person name="Korhonen P.K."/>
            <person name="Edoardo P."/>
            <person name="Giuseppe L.R."/>
            <person name="Gasser R.B."/>
        </authorList>
    </citation>
    <scope>NUCLEOTIDE SEQUENCE [LARGE SCALE GENOMIC DNA]</scope>
    <source>
        <strain evidence="1">ISS2496</strain>
    </source>
</reference>
<organism evidence="1 2">
    <name type="scientific">Trichinella patagoniensis</name>
    <dbReference type="NCBI Taxonomy" id="990121"/>
    <lineage>
        <taxon>Eukaryota</taxon>
        <taxon>Metazoa</taxon>
        <taxon>Ecdysozoa</taxon>
        <taxon>Nematoda</taxon>
        <taxon>Enoplea</taxon>
        <taxon>Dorylaimia</taxon>
        <taxon>Trichinellida</taxon>
        <taxon>Trichinellidae</taxon>
        <taxon>Trichinella</taxon>
    </lineage>
</organism>
<sequence>MRTVCDYNASVEYWNVQCGHTSNVSNKSCST</sequence>
<feature type="non-terminal residue" evidence="1">
    <location>
        <position position="31"/>
    </location>
</feature>
<comment type="caution">
    <text evidence="1">The sequence shown here is derived from an EMBL/GenBank/DDBJ whole genome shotgun (WGS) entry which is preliminary data.</text>
</comment>
<accession>A0A0V0V7J1</accession>
<evidence type="ECO:0000313" key="2">
    <source>
        <dbReference type="Proteomes" id="UP000054783"/>
    </source>
</evidence>
<gene>
    <name evidence="1" type="ORF">T12_3949</name>
</gene>
<keyword evidence="2" id="KW-1185">Reference proteome</keyword>
<dbReference type="Proteomes" id="UP000054783">
    <property type="component" value="Unassembled WGS sequence"/>
</dbReference>
<name>A0A0V0V7J1_9BILA</name>
<proteinExistence type="predicted"/>
<dbReference type="EMBL" id="JYDQ01006175">
    <property type="protein sequence ID" value="KRX59471.1"/>
    <property type="molecule type" value="Genomic_DNA"/>
</dbReference>